<keyword evidence="2" id="KW-0812">Transmembrane</keyword>
<feature type="compositionally biased region" description="Low complexity" evidence="1">
    <location>
        <begin position="337"/>
        <end position="353"/>
    </location>
</feature>
<evidence type="ECO:0000256" key="1">
    <source>
        <dbReference type="SAM" id="MobiDB-lite"/>
    </source>
</evidence>
<protein>
    <submittedName>
        <fullName evidence="3">Uncharacterized protein</fullName>
    </submittedName>
</protein>
<keyword evidence="2" id="KW-1133">Transmembrane helix</keyword>
<gene>
    <name evidence="3" type="ORF">Ani05nite_30600</name>
</gene>
<keyword evidence="4" id="KW-1185">Reference proteome</keyword>
<accession>A0A919JFI3</accession>
<dbReference type="EMBL" id="BOMQ01000036">
    <property type="protein sequence ID" value="GIE49526.1"/>
    <property type="molecule type" value="Genomic_DNA"/>
</dbReference>
<name>A0A919JFI3_9ACTN</name>
<comment type="caution">
    <text evidence="3">The sequence shown here is derived from an EMBL/GenBank/DDBJ whole genome shotgun (WGS) entry which is preliminary data.</text>
</comment>
<evidence type="ECO:0000256" key="2">
    <source>
        <dbReference type="SAM" id="Phobius"/>
    </source>
</evidence>
<feature type="transmembrane region" description="Helical" evidence="2">
    <location>
        <begin position="303"/>
        <end position="323"/>
    </location>
</feature>
<keyword evidence="2" id="KW-0472">Membrane</keyword>
<dbReference type="AlphaFoldDB" id="A0A919JFI3"/>
<reference evidence="3" key="1">
    <citation type="submission" date="2021-01" db="EMBL/GenBank/DDBJ databases">
        <title>Whole genome shotgun sequence of Actinoplanes nipponensis NBRC 14063.</title>
        <authorList>
            <person name="Komaki H."/>
            <person name="Tamura T."/>
        </authorList>
    </citation>
    <scope>NUCLEOTIDE SEQUENCE</scope>
    <source>
        <strain evidence="3">NBRC 14063</strain>
    </source>
</reference>
<evidence type="ECO:0000313" key="4">
    <source>
        <dbReference type="Proteomes" id="UP000647172"/>
    </source>
</evidence>
<evidence type="ECO:0000313" key="3">
    <source>
        <dbReference type="EMBL" id="GIE49526.1"/>
    </source>
</evidence>
<dbReference type="Proteomes" id="UP000647172">
    <property type="component" value="Unassembled WGS sequence"/>
</dbReference>
<feature type="compositionally biased region" description="Basic and acidic residues" evidence="1">
    <location>
        <begin position="370"/>
        <end position="380"/>
    </location>
</feature>
<sequence>MSVSVDNRRTRARSALAAVLTVLILVPAAILFASVWGTISDKRDSTQREKQGVEYISSLAPLVSALAEAQSSALAGVAAAPGSLTAAVNGVAAVDQRLGDELNTRERWTGLNQKIDQLGKVTGDPVAVFQAHAEVTDLALALYDAVRDNSELVRDPDNDISHLQQAVAADLPESVVQVSRMGDLAQQVASGDAKTKAQLAPQFGAAVEQVNSSVSELTDNLQAAVDDTGSVTLSGNLVNGLDSFRRGVESLTRGANLGGAPNTATMATAQSQLQTSLSNLSGIVTREMTVLLDDRLDSLDTDAIVALASAAAAVLLVATAMVLPLTGTGRRIFTPVPGAGPRDLDPGPAGADPGRPDAGHRAPAYGETNPTRRERSGALR</sequence>
<organism evidence="3 4">
    <name type="scientific">Actinoplanes nipponensis</name>
    <dbReference type="NCBI Taxonomy" id="135950"/>
    <lineage>
        <taxon>Bacteria</taxon>
        <taxon>Bacillati</taxon>
        <taxon>Actinomycetota</taxon>
        <taxon>Actinomycetes</taxon>
        <taxon>Micromonosporales</taxon>
        <taxon>Micromonosporaceae</taxon>
        <taxon>Actinoplanes</taxon>
    </lineage>
</organism>
<proteinExistence type="predicted"/>
<feature type="region of interest" description="Disordered" evidence="1">
    <location>
        <begin position="330"/>
        <end position="380"/>
    </location>
</feature>